<accession>A0A316VT31</accession>
<dbReference type="InParanoid" id="A0A316VT31"/>
<organism evidence="1 2">
    <name type="scientific">Ceraceosorus guamensis</name>
    <dbReference type="NCBI Taxonomy" id="1522189"/>
    <lineage>
        <taxon>Eukaryota</taxon>
        <taxon>Fungi</taxon>
        <taxon>Dikarya</taxon>
        <taxon>Basidiomycota</taxon>
        <taxon>Ustilaginomycotina</taxon>
        <taxon>Exobasidiomycetes</taxon>
        <taxon>Ceraceosorales</taxon>
        <taxon>Ceraceosoraceae</taxon>
        <taxon>Ceraceosorus</taxon>
    </lineage>
</organism>
<dbReference type="AlphaFoldDB" id="A0A316VT31"/>
<dbReference type="GeneID" id="37032785"/>
<name>A0A316VT31_9BASI</name>
<evidence type="ECO:0000313" key="2">
    <source>
        <dbReference type="Proteomes" id="UP000245783"/>
    </source>
</evidence>
<gene>
    <name evidence="1" type="ORF">IE81DRAFT_204514</name>
</gene>
<dbReference type="Proteomes" id="UP000245783">
    <property type="component" value="Unassembled WGS sequence"/>
</dbReference>
<evidence type="ECO:0000313" key="1">
    <source>
        <dbReference type="EMBL" id="PWN40747.1"/>
    </source>
</evidence>
<sequence length="164" mass="17280">MDNASTINTTHRHGQIKPAFLNRTGFALADCCCSSSFTSSVGCPCLLSLVLSTSSVGKSKEGHMEHGASKSEGTGSISHRKSHYVCVGTARTRTTSTHCAMWPVIALSCVFDFFSDFGANRRGQSILSAARLTSHGHPIYATLVLRDLTASSSEASSCSAGSPF</sequence>
<protein>
    <submittedName>
        <fullName evidence="1">Uncharacterized protein</fullName>
    </submittedName>
</protein>
<reference evidence="1 2" key="1">
    <citation type="journal article" date="2018" name="Mol. Biol. Evol.">
        <title>Broad Genomic Sampling Reveals a Smut Pathogenic Ancestry of the Fungal Clade Ustilaginomycotina.</title>
        <authorList>
            <person name="Kijpornyongpan T."/>
            <person name="Mondo S.J."/>
            <person name="Barry K."/>
            <person name="Sandor L."/>
            <person name="Lee J."/>
            <person name="Lipzen A."/>
            <person name="Pangilinan J."/>
            <person name="LaButti K."/>
            <person name="Hainaut M."/>
            <person name="Henrissat B."/>
            <person name="Grigoriev I.V."/>
            <person name="Spatafora J.W."/>
            <person name="Aime M.C."/>
        </authorList>
    </citation>
    <scope>NUCLEOTIDE SEQUENCE [LARGE SCALE GENOMIC DNA]</scope>
    <source>
        <strain evidence="1 2">MCA 4658</strain>
    </source>
</reference>
<keyword evidence="2" id="KW-1185">Reference proteome</keyword>
<dbReference type="EMBL" id="KZ819408">
    <property type="protein sequence ID" value="PWN40747.1"/>
    <property type="molecule type" value="Genomic_DNA"/>
</dbReference>
<proteinExistence type="predicted"/>
<dbReference type="RefSeq" id="XP_025367907.1">
    <property type="nucleotide sequence ID" value="XM_025510915.1"/>
</dbReference>